<evidence type="ECO:0000256" key="2">
    <source>
        <dbReference type="PIRNR" id="PIRNR006221"/>
    </source>
</evidence>
<dbReference type="Gene3D" id="3.90.1200.10">
    <property type="match status" value="1"/>
</dbReference>
<dbReference type="Proteomes" id="UP000663570">
    <property type="component" value="Chromosome"/>
</dbReference>
<proteinExistence type="inferred from homology"/>
<comment type="similarity">
    <text evidence="1 2">Belongs to the fructosamine kinase family.</text>
</comment>
<dbReference type="Pfam" id="PF03881">
    <property type="entry name" value="Fructosamin_kin"/>
    <property type="match status" value="1"/>
</dbReference>
<dbReference type="PANTHER" id="PTHR12149">
    <property type="entry name" value="FRUCTOSAMINE 3 KINASE-RELATED PROTEIN"/>
    <property type="match status" value="1"/>
</dbReference>
<keyword evidence="4" id="KW-1185">Reference proteome</keyword>
<dbReference type="PANTHER" id="PTHR12149:SF8">
    <property type="entry name" value="PROTEIN-RIBULOSAMINE 3-KINASE"/>
    <property type="match status" value="1"/>
</dbReference>
<keyword evidence="2 3" id="KW-0418">Kinase</keyword>
<dbReference type="RefSeq" id="WP_206253987.1">
    <property type="nucleotide sequence ID" value="NZ_CP071060.1"/>
</dbReference>
<dbReference type="PIRSF" id="PIRSF006221">
    <property type="entry name" value="Ketosamine-3-kinase"/>
    <property type="match status" value="1"/>
</dbReference>
<sequence>MEASLAAAVEEAARGALGTAFRVTSAEPASGGTHRNWIVGSAARRVFVKTGAATNLALFDAEVDALSAIAATGAIRTPAIVASGASEAHAFLILEHLPLRPMQAADAPRCAAALAQLHSTVGEHYGWRRNNFIGQSPQDNSPRADWPAFFAHQRLAPQFAEAARRGYRGDLQNHGERIIDKIGAFFLERRPEPALLHGDLWAGNIAVTAEGEPVVFDPATYFGDREADFAMSELFGGLPERFYLSYMQAAPLAEGYPQRRTLYNLYHMLNHLNLFGASYLRQAERMARELSEYLRR</sequence>
<reference evidence="3 4" key="1">
    <citation type="submission" date="2021-02" db="EMBL/GenBank/DDBJ databases">
        <title>Niveibacterium changnyeongensis HC41.</title>
        <authorList>
            <person name="Kang M."/>
        </authorList>
    </citation>
    <scope>NUCLEOTIDE SEQUENCE [LARGE SCALE GENOMIC DNA]</scope>
    <source>
        <strain evidence="3 4">HC41</strain>
    </source>
</reference>
<organism evidence="3 4">
    <name type="scientific">Niveibacterium microcysteis</name>
    <dbReference type="NCBI Taxonomy" id="2811415"/>
    <lineage>
        <taxon>Bacteria</taxon>
        <taxon>Pseudomonadati</taxon>
        <taxon>Pseudomonadota</taxon>
        <taxon>Betaproteobacteria</taxon>
        <taxon>Rhodocyclales</taxon>
        <taxon>Rhodocyclaceae</taxon>
        <taxon>Niveibacterium</taxon>
    </lineage>
</organism>
<evidence type="ECO:0000313" key="3">
    <source>
        <dbReference type="EMBL" id="QSI76253.1"/>
    </source>
</evidence>
<accession>A0ABX7M3B9</accession>
<protein>
    <submittedName>
        <fullName evidence="3">Fructosamine kinase family protein</fullName>
    </submittedName>
</protein>
<gene>
    <name evidence="3" type="ORF">JY500_17535</name>
</gene>
<keyword evidence="2" id="KW-0808">Transferase</keyword>
<dbReference type="Gene3D" id="3.30.200.20">
    <property type="entry name" value="Phosphorylase Kinase, domain 1"/>
    <property type="match status" value="1"/>
</dbReference>
<dbReference type="InterPro" id="IPR016477">
    <property type="entry name" value="Fructo-/Ketosamine-3-kinase"/>
</dbReference>
<dbReference type="SUPFAM" id="SSF56112">
    <property type="entry name" value="Protein kinase-like (PK-like)"/>
    <property type="match status" value="1"/>
</dbReference>
<evidence type="ECO:0000256" key="1">
    <source>
        <dbReference type="ARBA" id="ARBA00009460"/>
    </source>
</evidence>
<dbReference type="GO" id="GO:0016301">
    <property type="term" value="F:kinase activity"/>
    <property type="evidence" value="ECO:0007669"/>
    <property type="project" value="UniProtKB-KW"/>
</dbReference>
<dbReference type="InterPro" id="IPR011009">
    <property type="entry name" value="Kinase-like_dom_sf"/>
</dbReference>
<dbReference type="EMBL" id="CP071060">
    <property type="protein sequence ID" value="QSI76253.1"/>
    <property type="molecule type" value="Genomic_DNA"/>
</dbReference>
<evidence type="ECO:0000313" key="4">
    <source>
        <dbReference type="Proteomes" id="UP000663570"/>
    </source>
</evidence>
<name>A0ABX7M3B9_9RHOO</name>